<dbReference type="InterPro" id="IPR051791">
    <property type="entry name" value="Pra-immunoreactive"/>
</dbReference>
<keyword evidence="3 6" id="KW-0812">Transmembrane</keyword>
<dbReference type="GO" id="GO:0005886">
    <property type="term" value="C:plasma membrane"/>
    <property type="evidence" value="ECO:0007669"/>
    <property type="project" value="UniProtKB-SubCell"/>
</dbReference>
<evidence type="ECO:0000259" key="7">
    <source>
        <dbReference type="Pfam" id="PF06271"/>
    </source>
</evidence>
<comment type="subcellular location">
    <subcellularLocation>
        <location evidence="1">Cell membrane</location>
        <topology evidence="1">Multi-pass membrane protein</topology>
    </subcellularLocation>
</comment>
<evidence type="ECO:0000313" key="8">
    <source>
        <dbReference type="EMBL" id="TNB47798.1"/>
    </source>
</evidence>
<sequence>MSIERDISSYAPNAGSPAYSGVLSRRVLAFLVDYLIIAILWVPAAVLLFFVGIATLGLAFFLYPVLYFIVAVFYFGFTMGGISQASLGMRSMGLRIVRTDGLRMDFLTAAVHLALFWLFNSVLTPLVLLVGLFTDRKRLLHDFLVGAVIVREEAV</sequence>
<proteinExistence type="predicted"/>
<evidence type="ECO:0000256" key="1">
    <source>
        <dbReference type="ARBA" id="ARBA00004651"/>
    </source>
</evidence>
<evidence type="ECO:0000256" key="6">
    <source>
        <dbReference type="SAM" id="Phobius"/>
    </source>
</evidence>
<evidence type="ECO:0000256" key="2">
    <source>
        <dbReference type="ARBA" id="ARBA00022475"/>
    </source>
</evidence>
<dbReference type="PANTHER" id="PTHR36115">
    <property type="entry name" value="PROLINE-RICH ANTIGEN HOMOLOG-RELATED"/>
    <property type="match status" value="1"/>
</dbReference>
<dbReference type="Pfam" id="PF06271">
    <property type="entry name" value="RDD"/>
    <property type="match status" value="1"/>
</dbReference>
<evidence type="ECO:0000256" key="3">
    <source>
        <dbReference type="ARBA" id="ARBA00022692"/>
    </source>
</evidence>
<dbReference type="AlphaFoldDB" id="A0A5C4JR35"/>
<evidence type="ECO:0000256" key="4">
    <source>
        <dbReference type="ARBA" id="ARBA00022989"/>
    </source>
</evidence>
<keyword evidence="2" id="KW-1003">Cell membrane</keyword>
<feature type="transmembrane region" description="Helical" evidence="6">
    <location>
        <begin position="106"/>
        <end position="133"/>
    </location>
</feature>
<comment type="caution">
    <text evidence="8">The sequence shown here is derived from an EMBL/GenBank/DDBJ whole genome shotgun (WGS) entry which is preliminary data.</text>
</comment>
<reference evidence="8 9" key="2">
    <citation type="submission" date="2019-06" db="EMBL/GenBank/DDBJ databases">
        <title>Martelella lutilitoris sp. nov., isolated from a tidal mudflat.</title>
        <authorList>
            <person name="Kim Y.-J."/>
        </authorList>
    </citation>
    <scope>NUCLEOTIDE SEQUENCE [LARGE SCALE GENOMIC DNA]</scope>
    <source>
        <strain evidence="8 9">GH2-6</strain>
    </source>
</reference>
<dbReference type="Proteomes" id="UP000307874">
    <property type="component" value="Unassembled WGS sequence"/>
</dbReference>
<accession>A0A5C4JR35</accession>
<gene>
    <name evidence="8" type="ORF">FF124_09385</name>
</gene>
<evidence type="ECO:0000256" key="5">
    <source>
        <dbReference type="ARBA" id="ARBA00023136"/>
    </source>
</evidence>
<dbReference type="OrthoDB" id="7270324at2"/>
<dbReference type="PANTHER" id="PTHR36115:SF6">
    <property type="entry name" value="PROLINE-RICH ANTIGEN HOMOLOG"/>
    <property type="match status" value="1"/>
</dbReference>
<name>A0A5C4JR35_9HYPH</name>
<organism evidence="8 9">
    <name type="scientific">Martelella lutilitoris</name>
    <dbReference type="NCBI Taxonomy" id="2583532"/>
    <lineage>
        <taxon>Bacteria</taxon>
        <taxon>Pseudomonadati</taxon>
        <taxon>Pseudomonadota</taxon>
        <taxon>Alphaproteobacteria</taxon>
        <taxon>Hyphomicrobiales</taxon>
        <taxon>Aurantimonadaceae</taxon>
        <taxon>Martelella</taxon>
    </lineage>
</organism>
<protein>
    <submittedName>
        <fullName evidence="8">RDD family protein</fullName>
    </submittedName>
</protein>
<keyword evidence="5 6" id="KW-0472">Membrane</keyword>
<feature type="transmembrane region" description="Helical" evidence="6">
    <location>
        <begin position="65"/>
        <end position="85"/>
    </location>
</feature>
<dbReference type="InterPro" id="IPR010432">
    <property type="entry name" value="RDD"/>
</dbReference>
<dbReference type="EMBL" id="VCLB01000005">
    <property type="protein sequence ID" value="TNB47798.1"/>
    <property type="molecule type" value="Genomic_DNA"/>
</dbReference>
<evidence type="ECO:0000313" key="9">
    <source>
        <dbReference type="Proteomes" id="UP000307874"/>
    </source>
</evidence>
<keyword evidence="9" id="KW-1185">Reference proteome</keyword>
<dbReference type="RefSeq" id="WP_138748244.1">
    <property type="nucleotide sequence ID" value="NZ_VCLB01000005.1"/>
</dbReference>
<feature type="domain" description="RDD" evidence="7">
    <location>
        <begin position="23"/>
        <end position="145"/>
    </location>
</feature>
<feature type="transmembrane region" description="Helical" evidence="6">
    <location>
        <begin position="34"/>
        <end position="59"/>
    </location>
</feature>
<reference evidence="8 9" key="1">
    <citation type="submission" date="2019-05" db="EMBL/GenBank/DDBJ databases">
        <authorList>
            <person name="Lee S.D."/>
        </authorList>
    </citation>
    <scope>NUCLEOTIDE SEQUENCE [LARGE SCALE GENOMIC DNA]</scope>
    <source>
        <strain evidence="8 9">GH2-6</strain>
    </source>
</reference>
<keyword evidence="4 6" id="KW-1133">Transmembrane helix</keyword>